<feature type="compositionally biased region" description="Basic residues" evidence="1">
    <location>
        <begin position="13"/>
        <end position="22"/>
    </location>
</feature>
<evidence type="ECO:0000313" key="3">
    <source>
        <dbReference type="Proteomes" id="UP000789901"/>
    </source>
</evidence>
<name>A0ABN7W513_GIGMA</name>
<accession>A0ABN7W513</accession>
<evidence type="ECO:0000256" key="1">
    <source>
        <dbReference type="SAM" id="MobiDB-lite"/>
    </source>
</evidence>
<organism evidence="2 3">
    <name type="scientific">Gigaspora margarita</name>
    <dbReference type="NCBI Taxonomy" id="4874"/>
    <lineage>
        <taxon>Eukaryota</taxon>
        <taxon>Fungi</taxon>
        <taxon>Fungi incertae sedis</taxon>
        <taxon>Mucoromycota</taxon>
        <taxon>Glomeromycotina</taxon>
        <taxon>Glomeromycetes</taxon>
        <taxon>Diversisporales</taxon>
        <taxon>Gigasporaceae</taxon>
        <taxon>Gigaspora</taxon>
    </lineage>
</organism>
<dbReference type="EMBL" id="CAJVQB010030882">
    <property type="protein sequence ID" value="CAG8816160.1"/>
    <property type="molecule type" value="Genomic_DNA"/>
</dbReference>
<dbReference type="Proteomes" id="UP000789901">
    <property type="component" value="Unassembled WGS sequence"/>
</dbReference>
<keyword evidence="3" id="KW-1185">Reference proteome</keyword>
<feature type="non-terminal residue" evidence="2">
    <location>
        <position position="142"/>
    </location>
</feature>
<feature type="region of interest" description="Disordered" evidence="1">
    <location>
        <begin position="1"/>
        <end position="41"/>
    </location>
</feature>
<sequence length="142" mass="16604">DIRVEEVDYKNREKAKKNRNRSSKIELNNADKAEVDSGIESQALTYDQRPVKTVENGHMKVKVEPINARSLENKDKEKNISENLRLTYHYKDKKKTLADLKSDSNEAYKCSKTKDLEDLKDNYPENYDMKFAKETLSNESRL</sequence>
<comment type="caution">
    <text evidence="2">The sequence shown here is derived from an EMBL/GenBank/DDBJ whole genome shotgun (WGS) entry which is preliminary data.</text>
</comment>
<proteinExistence type="predicted"/>
<protein>
    <submittedName>
        <fullName evidence="2">9771_t:CDS:1</fullName>
    </submittedName>
</protein>
<reference evidence="2 3" key="1">
    <citation type="submission" date="2021-06" db="EMBL/GenBank/DDBJ databases">
        <authorList>
            <person name="Kallberg Y."/>
            <person name="Tangrot J."/>
            <person name="Rosling A."/>
        </authorList>
    </citation>
    <scope>NUCLEOTIDE SEQUENCE [LARGE SCALE GENOMIC DNA]</scope>
    <source>
        <strain evidence="2 3">120-4 pot B 10/14</strain>
    </source>
</reference>
<feature type="compositionally biased region" description="Basic and acidic residues" evidence="1">
    <location>
        <begin position="1"/>
        <end position="12"/>
    </location>
</feature>
<evidence type="ECO:0000313" key="2">
    <source>
        <dbReference type="EMBL" id="CAG8816160.1"/>
    </source>
</evidence>
<feature type="non-terminal residue" evidence="2">
    <location>
        <position position="1"/>
    </location>
</feature>
<gene>
    <name evidence="2" type="ORF">GMARGA_LOCUS26466</name>
</gene>